<dbReference type="SMART" id="SM00382">
    <property type="entry name" value="AAA"/>
    <property type="match status" value="1"/>
</dbReference>
<organism evidence="14 15">
    <name type="scientific">Pelotalea chapellei</name>
    <dbReference type="NCBI Taxonomy" id="44671"/>
    <lineage>
        <taxon>Bacteria</taxon>
        <taxon>Pseudomonadati</taxon>
        <taxon>Thermodesulfobacteriota</taxon>
        <taxon>Desulfuromonadia</taxon>
        <taxon>Geobacterales</taxon>
        <taxon>Geobacteraceae</taxon>
        <taxon>Pelotalea</taxon>
    </lineage>
</organism>
<dbReference type="PANTHER" id="PTHR11669">
    <property type="entry name" value="REPLICATION FACTOR C / DNA POLYMERASE III GAMMA-TAU SUBUNIT"/>
    <property type="match status" value="1"/>
</dbReference>
<comment type="function">
    <text evidence="11">DNA polymerase III is a complex, multichain enzyme responsible for most of the replicative synthesis in bacteria. This DNA polymerase also exhibits 3' to 5' exonuclease activity.</text>
</comment>
<dbReference type="EC" id="2.7.7.7" evidence="11"/>
<name>A0ABS5U4R2_9BACT</name>
<dbReference type="InterPro" id="IPR003593">
    <property type="entry name" value="AAA+_ATPase"/>
</dbReference>
<evidence type="ECO:0000256" key="7">
    <source>
        <dbReference type="ARBA" id="ARBA00022833"/>
    </source>
</evidence>
<keyword evidence="7" id="KW-0862">Zinc</keyword>
<evidence type="ECO:0000256" key="4">
    <source>
        <dbReference type="ARBA" id="ARBA00022705"/>
    </source>
</evidence>
<keyword evidence="6 11" id="KW-0547">Nucleotide-binding</keyword>
<dbReference type="Pfam" id="PF12169">
    <property type="entry name" value="DNA_pol3_gamma3"/>
    <property type="match status" value="1"/>
</dbReference>
<evidence type="ECO:0000259" key="13">
    <source>
        <dbReference type="SMART" id="SM00382"/>
    </source>
</evidence>
<comment type="similarity">
    <text evidence="1 11">Belongs to the DnaX/STICHEL family.</text>
</comment>
<dbReference type="InterPro" id="IPR050238">
    <property type="entry name" value="DNA_Rep/Repair_Clamp_Loader"/>
</dbReference>
<dbReference type="NCBIfam" id="TIGR02397">
    <property type="entry name" value="dnaX_nterm"/>
    <property type="match status" value="1"/>
</dbReference>
<comment type="caution">
    <text evidence="14">The sequence shown here is derived from an EMBL/GenBank/DDBJ whole genome shotgun (WGS) entry which is preliminary data.</text>
</comment>
<dbReference type="Gene3D" id="3.40.50.300">
    <property type="entry name" value="P-loop containing nucleotide triphosphate hydrolases"/>
    <property type="match status" value="1"/>
</dbReference>
<evidence type="ECO:0000256" key="6">
    <source>
        <dbReference type="ARBA" id="ARBA00022741"/>
    </source>
</evidence>
<dbReference type="InterPro" id="IPR012763">
    <property type="entry name" value="DNA_pol_III_sug/sutau_N"/>
</dbReference>
<dbReference type="PANTHER" id="PTHR11669:SF0">
    <property type="entry name" value="PROTEIN STICHEL-LIKE 2"/>
    <property type="match status" value="1"/>
</dbReference>
<comment type="catalytic activity">
    <reaction evidence="10 11">
        <text>DNA(n) + a 2'-deoxyribonucleoside 5'-triphosphate = DNA(n+1) + diphosphate</text>
        <dbReference type="Rhea" id="RHEA:22508"/>
        <dbReference type="Rhea" id="RHEA-COMP:17339"/>
        <dbReference type="Rhea" id="RHEA-COMP:17340"/>
        <dbReference type="ChEBI" id="CHEBI:33019"/>
        <dbReference type="ChEBI" id="CHEBI:61560"/>
        <dbReference type="ChEBI" id="CHEBI:173112"/>
        <dbReference type="EC" id="2.7.7.7"/>
    </reaction>
</comment>
<evidence type="ECO:0000256" key="5">
    <source>
        <dbReference type="ARBA" id="ARBA00022723"/>
    </source>
</evidence>
<reference evidence="14 15" key="1">
    <citation type="submission" date="2021-05" db="EMBL/GenBank/DDBJ databases">
        <title>The draft genome of Geobacter chapellei DSM 13688.</title>
        <authorList>
            <person name="Xu Z."/>
            <person name="Masuda Y."/>
            <person name="Itoh H."/>
            <person name="Senoo K."/>
        </authorList>
    </citation>
    <scope>NUCLEOTIDE SEQUENCE [LARGE SCALE GENOMIC DNA]</scope>
    <source>
        <strain evidence="14 15">DSM 13688</strain>
    </source>
</reference>
<evidence type="ECO:0000256" key="2">
    <source>
        <dbReference type="ARBA" id="ARBA00022679"/>
    </source>
</evidence>
<evidence type="ECO:0000256" key="11">
    <source>
        <dbReference type="RuleBase" id="RU364063"/>
    </source>
</evidence>
<dbReference type="InterPro" id="IPR022754">
    <property type="entry name" value="DNA_pol_III_gamma-3"/>
</dbReference>
<evidence type="ECO:0000256" key="10">
    <source>
        <dbReference type="ARBA" id="ARBA00049244"/>
    </source>
</evidence>
<dbReference type="CDD" id="cd18137">
    <property type="entry name" value="HLD_clamp_pol_III_gamma_tau"/>
    <property type="match status" value="1"/>
</dbReference>
<dbReference type="InterPro" id="IPR001270">
    <property type="entry name" value="ClpA/B"/>
</dbReference>
<dbReference type="NCBIfam" id="NF004046">
    <property type="entry name" value="PRK05563.1"/>
    <property type="match status" value="1"/>
</dbReference>
<evidence type="ECO:0000256" key="9">
    <source>
        <dbReference type="ARBA" id="ARBA00022932"/>
    </source>
</evidence>
<sequence>MSNGAHYEVLARKYRPQTFLELTGQEHVSRTLQNAIDSGRVAHAFLFTGARGVGKTSTARILAKTLNCERGVTHEPCNVCPLCIEITKGTSTDVFEIDGASNTGVDDIRELRDNIKYLPSHSRYKIFIIDEVHMLSTSAFNALLKTLEEPPDHVKFILATTEPHKLPVTILSRCQRFDFKRVAVTRIVGRLRQIAESEGITVNDSALALVARKGDGSMRDALTAFDQVLACCGSIVLDEDVATLLGAVDRQLLGKISGAIFNGDTQGVLAGVKMVDGVGYNMRQFCQELIEHFRNLLVINSVKKPEEILDVSAAELDELRQQAEGFSSLEIQRRLTLLIKADADMAQATFPRLILEIALLKLATLEPVVPVQELLEKIKVMEAGAVHTPALPWKAERTPPAVESRRHEPTHSSTPTAPAASPPSAGPRAQAPGSHSDWERFVGYVSEKNPVLGSILEHGSPLKQEPGSMEIGFPAGSYYLSSIQDSASIVEIQDLAQAFTGLKTVFRVTPITPEGGENPLSLVEKKKSEHEQRQDELKQEVASHPVINEALRVFGGTITEIREA</sequence>
<dbReference type="InterPro" id="IPR027417">
    <property type="entry name" value="P-loop_NTPase"/>
</dbReference>
<evidence type="ECO:0000256" key="3">
    <source>
        <dbReference type="ARBA" id="ARBA00022695"/>
    </source>
</evidence>
<dbReference type="SUPFAM" id="SSF48019">
    <property type="entry name" value="post-AAA+ oligomerization domain-like"/>
    <property type="match status" value="1"/>
</dbReference>
<dbReference type="CDD" id="cd00009">
    <property type="entry name" value="AAA"/>
    <property type="match status" value="1"/>
</dbReference>
<evidence type="ECO:0000313" key="15">
    <source>
        <dbReference type="Proteomes" id="UP000784128"/>
    </source>
</evidence>
<proteinExistence type="inferred from homology"/>
<comment type="subunit">
    <text evidence="11">DNA polymerase III contains a core (composed of alpha, epsilon and theta chains) that associates with a tau subunit. This core dimerizes to form the POLIII' complex. PolIII' associates with the gamma complex (composed of gamma, delta, delta', psi and chi chains) and with the beta chain to form the complete DNA polymerase III complex.</text>
</comment>
<keyword evidence="2 11" id="KW-0808">Transferase</keyword>
<gene>
    <name evidence="11 14" type="primary">dnaX</name>
    <name evidence="14" type="ORF">KJB30_02480</name>
</gene>
<keyword evidence="9 11" id="KW-0239">DNA-directed DNA polymerase</keyword>
<keyword evidence="4 11" id="KW-0235">DNA replication</keyword>
<keyword evidence="15" id="KW-1185">Reference proteome</keyword>
<evidence type="ECO:0000313" key="14">
    <source>
        <dbReference type="EMBL" id="MBT1070642.1"/>
    </source>
</evidence>
<dbReference type="InterPro" id="IPR045085">
    <property type="entry name" value="HLD_clamp_pol_III_gamma_tau"/>
</dbReference>
<accession>A0ABS5U4R2</accession>
<dbReference type="SUPFAM" id="SSF52540">
    <property type="entry name" value="P-loop containing nucleoside triphosphate hydrolases"/>
    <property type="match status" value="1"/>
</dbReference>
<feature type="domain" description="AAA+ ATPase" evidence="13">
    <location>
        <begin position="41"/>
        <end position="183"/>
    </location>
</feature>
<dbReference type="Gene3D" id="1.10.8.60">
    <property type="match status" value="1"/>
</dbReference>
<dbReference type="Gene3D" id="1.20.272.10">
    <property type="match status" value="1"/>
</dbReference>
<evidence type="ECO:0000256" key="12">
    <source>
        <dbReference type="SAM" id="MobiDB-lite"/>
    </source>
</evidence>
<dbReference type="Pfam" id="PF13177">
    <property type="entry name" value="DNA_pol3_delta2"/>
    <property type="match status" value="1"/>
</dbReference>
<dbReference type="RefSeq" id="WP_214296357.1">
    <property type="nucleotide sequence ID" value="NZ_JAHDYS010000002.1"/>
</dbReference>
<dbReference type="PRINTS" id="PR00300">
    <property type="entry name" value="CLPPROTEASEA"/>
</dbReference>
<evidence type="ECO:0000256" key="8">
    <source>
        <dbReference type="ARBA" id="ARBA00022840"/>
    </source>
</evidence>
<evidence type="ECO:0000256" key="1">
    <source>
        <dbReference type="ARBA" id="ARBA00006360"/>
    </source>
</evidence>
<dbReference type="NCBIfam" id="NF011526">
    <property type="entry name" value="PRK14965.1"/>
    <property type="match status" value="1"/>
</dbReference>
<dbReference type="GO" id="GO:0003887">
    <property type="term" value="F:DNA-directed DNA polymerase activity"/>
    <property type="evidence" value="ECO:0007669"/>
    <property type="project" value="UniProtKB-EC"/>
</dbReference>
<dbReference type="Proteomes" id="UP000784128">
    <property type="component" value="Unassembled WGS sequence"/>
</dbReference>
<dbReference type="InterPro" id="IPR008921">
    <property type="entry name" value="DNA_pol3_clamp-load_cplx_C"/>
</dbReference>
<keyword evidence="8 11" id="KW-0067">ATP-binding</keyword>
<keyword evidence="5" id="KW-0479">Metal-binding</keyword>
<feature type="region of interest" description="Disordered" evidence="12">
    <location>
        <begin position="391"/>
        <end position="435"/>
    </location>
</feature>
<dbReference type="EMBL" id="JAHDYS010000002">
    <property type="protein sequence ID" value="MBT1070642.1"/>
    <property type="molecule type" value="Genomic_DNA"/>
</dbReference>
<dbReference type="Pfam" id="PF22608">
    <property type="entry name" value="DNAX_ATPase_lid"/>
    <property type="match status" value="1"/>
</dbReference>
<protein>
    <recommendedName>
        <fullName evidence="11">DNA polymerase III subunit gamma/tau</fullName>
        <ecNumber evidence="11">2.7.7.7</ecNumber>
    </recommendedName>
</protein>
<keyword evidence="3 11" id="KW-0548">Nucleotidyltransferase</keyword>